<dbReference type="NCBIfam" id="TIGR02215">
    <property type="entry name" value="phage_chp_gp8"/>
    <property type="match status" value="1"/>
</dbReference>
<dbReference type="RefSeq" id="WP_338531106.1">
    <property type="nucleotide sequence ID" value="NZ_CP030941.1"/>
</dbReference>
<dbReference type="Pfam" id="PF05135">
    <property type="entry name" value="Phage_connect_1"/>
    <property type="match status" value="1"/>
</dbReference>
<accession>A0ABY5MLU5</accession>
<organism evidence="1 2">
    <name type="scientific">Nitratireductor thuwali</name>
    <dbReference type="NCBI Taxonomy" id="2267699"/>
    <lineage>
        <taxon>Bacteria</taxon>
        <taxon>Pseudomonadati</taxon>
        <taxon>Pseudomonadota</taxon>
        <taxon>Alphaproteobacteria</taxon>
        <taxon>Hyphomicrobiales</taxon>
        <taxon>Phyllobacteriaceae</taxon>
        <taxon>Nitratireductor</taxon>
    </lineage>
</organism>
<gene>
    <name evidence="1" type="ORF">NTH_03401</name>
</gene>
<protein>
    <recommendedName>
        <fullName evidence="3">Phage gp6-like head-tail connector protein</fullName>
    </recommendedName>
</protein>
<dbReference type="InterPro" id="IPR021146">
    <property type="entry name" value="Phage_gp6-like_head-tail"/>
</dbReference>
<reference evidence="1 2" key="1">
    <citation type="submission" date="2018-07" db="EMBL/GenBank/DDBJ databases">
        <title>Genome sequence of Nitratireductor thuwali#1536.</title>
        <authorList>
            <person name="Michoud G."/>
            <person name="Merlino G."/>
            <person name="Sefrji F.O."/>
            <person name="Daffonchio D."/>
        </authorList>
    </citation>
    <scope>NUCLEOTIDE SEQUENCE [LARGE SCALE GENOMIC DNA]</scope>
    <source>
        <strain evidence="2">Nit1536</strain>
    </source>
</reference>
<evidence type="ECO:0000313" key="1">
    <source>
        <dbReference type="EMBL" id="UUP18915.1"/>
    </source>
</evidence>
<dbReference type="Gene3D" id="1.10.3230.30">
    <property type="entry name" value="Phage gp6-like head-tail connector protein"/>
    <property type="match status" value="1"/>
</dbReference>
<dbReference type="Proteomes" id="UP001342418">
    <property type="component" value="Chromosome"/>
</dbReference>
<dbReference type="EMBL" id="CP030941">
    <property type="protein sequence ID" value="UUP18915.1"/>
    <property type="molecule type" value="Genomic_DNA"/>
</dbReference>
<sequence length="190" mass="20576">MTLFRTVAPAAEPLTLAEAKAHMRVAHAVEDDLIAGLIRAAREEVERATGLALINQSWRLVLDGWPKGGTVLFRRGPVREVLSVTVFGADGGASLIAAETYQADTISDPARLHLEDRPPPGTALNGIEIDFTAGYGEAGTDVPDLLKRALLMLVAHWYEFRGIYGADSQPVSLPESYLRLIAAHKGPRLR</sequence>
<dbReference type="InterPro" id="IPR006450">
    <property type="entry name" value="Phage_HK97_gp6-like"/>
</dbReference>
<dbReference type="InterPro" id="IPR011738">
    <property type="entry name" value="Phage_CHP"/>
</dbReference>
<proteinExistence type="predicted"/>
<dbReference type="NCBIfam" id="TIGR01560">
    <property type="entry name" value="put_DNA_pack"/>
    <property type="match status" value="2"/>
</dbReference>
<evidence type="ECO:0000313" key="2">
    <source>
        <dbReference type="Proteomes" id="UP001342418"/>
    </source>
</evidence>
<name>A0ABY5MLU5_9HYPH</name>
<evidence type="ECO:0008006" key="3">
    <source>
        <dbReference type="Google" id="ProtNLM"/>
    </source>
</evidence>
<keyword evidence="2" id="KW-1185">Reference proteome</keyword>
<dbReference type="CDD" id="cd08054">
    <property type="entry name" value="gp6"/>
    <property type="match status" value="1"/>
</dbReference>